<sequence>MTFRRSEIDRMGNGLSFVHSMKYDKQSTGRRGLKRKLEDDLDSSGRDTPPPSPDISQNSDVLHTPKRKRIQSTSKYIYQTLFLDGKNSDVSVVALGKEGLIQQCEGMIRETISSETVCCYHRAGVTYGLETVRKDCFDWLLLNILTTRNVDVLKDISVDLMKKLISTSNLYVMQVETDVYTMLKKWVFLQLHQNWCGTSTDLVHNSDEYFKQKLCNWIRPLFERQWKAMIQLEQGLDKGLDVATIDSNGKPKIVTSSGLTRICLDVNEEVSIMTLNNKFIFPLHISFNVLVMTPEDLNVDISQMILQRANKYSKKEHSTQTEQCESHDESDDKTEQCASHDGSHYHTGQCTLHDEVSHEHKEQWDRCTEEGNLSLGSSEFISGNISDSSSATASLPQTLLTQIAFLNLDIMKLKNNTTCDKHTYNRFINIP</sequence>
<proteinExistence type="predicted"/>
<dbReference type="Proteomes" id="UP001217089">
    <property type="component" value="Unassembled WGS sequence"/>
</dbReference>
<keyword evidence="1" id="KW-0217">Developmental protein</keyword>
<evidence type="ECO:0000313" key="3">
    <source>
        <dbReference type="EMBL" id="KAJ8318591.1"/>
    </source>
</evidence>
<evidence type="ECO:0000256" key="1">
    <source>
        <dbReference type="ARBA" id="ARBA00022473"/>
    </source>
</evidence>
<comment type="caution">
    <text evidence="3">The sequence shown here is derived from an EMBL/GenBank/DDBJ whole genome shotgun (WGS) entry which is preliminary data.</text>
</comment>
<dbReference type="InterPro" id="IPR043380">
    <property type="entry name" value="Gcl-like"/>
</dbReference>
<dbReference type="CDD" id="cd18495">
    <property type="entry name" value="BACK_GCL"/>
    <property type="match status" value="1"/>
</dbReference>
<evidence type="ECO:0000256" key="2">
    <source>
        <dbReference type="SAM" id="MobiDB-lite"/>
    </source>
</evidence>
<feature type="compositionally biased region" description="Basic and acidic residues" evidence="2">
    <location>
        <begin position="315"/>
        <end position="327"/>
    </location>
</feature>
<dbReference type="EMBL" id="JARBDR010000214">
    <property type="protein sequence ID" value="KAJ8318591.1"/>
    <property type="molecule type" value="Genomic_DNA"/>
</dbReference>
<dbReference type="PANTHER" id="PTHR23231:SF17">
    <property type="entry name" value="BTB DOMAIN-CONTAINING PROTEIN"/>
    <property type="match status" value="1"/>
</dbReference>
<dbReference type="PANTHER" id="PTHR23231">
    <property type="entry name" value="GERM CELL-LESS PROTEIN"/>
    <property type="match status" value="1"/>
</dbReference>
<name>A0ABQ9FMU4_TEGGR</name>
<reference evidence="3 4" key="1">
    <citation type="submission" date="2022-12" db="EMBL/GenBank/DDBJ databases">
        <title>Chromosome-level genome of Tegillarca granosa.</title>
        <authorList>
            <person name="Kim J."/>
        </authorList>
    </citation>
    <scope>NUCLEOTIDE SEQUENCE [LARGE SCALE GENOMIC DNA]</scope>
    <source>
        <strain evidence="3">Teg-2019</strain>
        <tissue evidence="3">Adductor muscle</tissue>
    </source>
</reference>
<organism evidence="3 4">
    <name type="scientific">Tegillarca granosa</name>
    <name type="common">Malaysian cockle</name>
    <name type="synonym">Anadara granosa</name>
    <dbReference type="NCBI Taxonomy" id="220873"/>
    <lineage>
        <taxon>Eukaryota</taxon>
        <taxon>Metazoa</taxon>
        <taxon>Spiralia</taxon>
        <taxon>Lophotrochozoa</taxon>
        <taxon>Mollusca</taxon>
        <taxon>Bivalvia</taxon>
        <taxon>Autobranchia</taxon>
        <taxon>Pteriomorphia</taxon>
        <taxon>Arcoida</taxon>
        <taxon>Arcoidea</taxon>
        <taxon>Arcidae</taxon>
        <taxon>Tegillarca</taxon>
    </lineage>
</organism>
<accession>A0ABQ9FMU4</accession>
<keyword evidence="4" id="KW-1185">Reference proteome</keyword>
<gene>
    <name evidence="3" type="ORF">KUTeg_003682</name>
</gene>
<evidence type="ECO:0000313" key="4">
    <source>
        <dbReference type="Proteomes" id="UP001217089"/>
    </source>
</evidence>
<protein>
    <submittedName>
        <fullName evidence="3">Uncharacterized protein</fullName>
    </submittedName>
</protein>
<feature type="region of interest" description="Disordered" evidence="2">
    <location>
        <begin position="23"/>
        <end position="67"/>
    </location>
</feature>
<feature type="region of interest" description="Disordered" evidence="2">
    <location>
        <begin position="315"/>
        <end position="340"/>
    </location>
</feature>